<name>A0ACC2ZUL1_9EURO</name>
<reference evidence="1" key="1">
    <citation type="submission" date="2022-10" db="EMBL/GenBank/DDBJ databases">
        <title>Culturing micro-colonial fungi from biological soil crusts in the Mojave desert and describing Neophaeococcomyces mojavensis, and introducing the new genera and species Taxawa tesnikishii.</title>
        <authorList>
            <person name="Kurbessoian T."/>
            <person name="Stajich J.E."/>
        </authorList>
    </citation>
    <scope>NUCLEOTIDE SEQUENCE</scope>
    <source>
        <strain evidence="1">JES_112</strain>
    </source>
</reference>
<sequence length="419" mass="46064">MTKPFRIIIVGGGIAGLSAAIALRKAGREITVYEQSADNREIGATISLQPNASKIVEQIWGMHDVLLQKGGMVDEGFQIYNTNGELQLSIPLKTTAKYGAERMVYHRVDLHNALKERATSDAYPGRPVVINVSARVIGCNCDSGIVYLEDGRSAKADLLVGADGIKSMLRKSVLGKEVKALRTGHSAYRIMVPTAELEKEQEFTNVINPRESKTTMVIGYDRRLIMGPAREGTVYSVVALVPDESMNESAEGSSWTTVGSHDKMLESFDVFPEWAKKPLRLAPEAGLWQLRDIDPLTTWYRGRTILIGDACHAMLPTQGQGASQAVEDAEALGAFFADIEESSFEVSEVEKRNKALFECRFERATTIQAYSRQVAKPATEPGEVRVKMNPAEFMDYNCSYSGALDWCARQASSKQVTVA</sequence>
<evidence type="ECO:0000313" key="1">
    <source>
        <dbReference type="EMBL" id="KAJ9651329.1"/>
    </source>
</evidence>
<organism evidence="1 2">
    <name type="scientific">Neophaeococcomyces mojaviensis</name>
    <dbReference type="NCBI Taxonomy" id="3383035"/>
    <lineage>
        <taxon>Eukaryota</taxon>
        <taxon>Fungi</taxon>
        <taxon>Dikarya</taxon>
        <taxon>Ascomycota</taxon>
        <taxon>Pezizomycotina</taxon>
        <taxon>Eurotiomycetes</taxon>
        <taxon>Chaetothyriomycetidae</taxon>
        <taxon>Chaetothyriales</taxon>
        <taxon>Chaetothyriales incertae sedis</taxon>
        <taxon>Neophaeococcomyces</taxon>
    </lineage>
</organism>
<accession>A0ACC2ZUL1</accession>
<comment type="caution">
    <text evidence="1">The sequence shown here is derived from an EMBL/GenBank/DDBJ whole genome shotgun (WGS) entry which is preliminary data.</text>
</comment>
<dbReference type="EMBL" id="JAPDRQ010000264">
    <property type="protein sequence ID" value="KAJ9651329.1"/>
    <property type="molecule type" value="Genomic_DNA"/>
</dbReference>
<evidence type="ECO:0000313" key="2">
    <source>
        <dbReference type="Proteomes" id="UP001172386"/>
    </source>
</evidence>
<dbReference type="Proteomes" id="UP001172386">
    <property type="component" value="Unassembled WGS sequence"/>
</dbReference>
<keyword evidence="2" id="KW-1185">Reference proteome</keyword>
<proteinExistence type="predicted"/>
<gene>
    <name evidence="1" type="ORF">H2198_009395</name>
</gene>
<protein>
    <submittedName>
        <fullName evidence="1">Uncharacterized protein</fullName>
    </submittedName>
</protein>